<dbReference type="PANTHER" id="PTHR36440:SF1">
    <property type="entry name" value="PUTATIVE (AFU_ORTHOLOGUE AFUA_8G07350)-RELATED"/>
    <property type="match status" value="1"/>
</dbReference>
<dbReference type="Pfam" id="PF07883">
    <property type="entry name" value="Cupin_2"/>
    <property type="match status" value="1"/>
</dbReference>
<reference evidence="3" key="1">
    <citation type="journal article" date="2019" name="Int. J. Syst. Evol. Microbiol.">
        <title>The Global Catalogue of Microorganisms (GCM) 10K type strain sequencing project: providing services to taxonomists for standard genome sequencing and annotation.</title>
        <authorList>
            <consortium name="The Broad Institute Genomics Platform"/>
            <consortium name="The Broad Institute Genome Sequencing Center for Infectious Disease"/>
            <person name="Wu L."/>
            <person name="Ma J."/>
        </authorList>
    </citation>
    <scope>NUCLEOTIDE SEQUENCE [LARGE SCALE GENOMIC DNA]</scope>
    <source>
        <strain evidence="3">JCM 17938</strain>
    </source>
</reference>
<dbReference type="Gene3D" id="2.60.120.10">
    <property type="entry name" value="Jelly Rolls"/>
    <property type="match status" value="1"/>
</dbReference>
<keyword evidence="3" id="KW-1185">Reference proteome</keyword>
<dbReference type="InterPro" id="IPR053146">
    <property type="entry name" value="QDO-like"/>
</dbReference>
<sequence length="160" mass="17454">MHMTSHEALLVRGAEAEVVGREPSLTRLLADGDSTDGTVSAIHTTMGSGVDGPPPHYHAGSAEIFFIIDGGLRVLAGERILVAGKGDLILVPPNTPHAFRTPDDTGVDMLIIKPTAERFDYFRLVDRVIRGEASPTEILENQDRFDNHFVDSPLWRGEAR</sequence>
<proteinExistence type="predicted"/>
<dbReference type="Proteomes" id="UP001500212">
    <property type="component" value="Unassembled WGS sequence"/>
</dbReference>
<comment type="caution">
    <text evidence="2">The sequence shown here is derived from an EMBL/GenBank/DDBJ whole genome shotgun (WGS) entry which is preliminary data.</text>
</comment>
<dbReference type="EMBL" id="BAABHJ010000001">
    <property type="protein sequence ID" value="GAA4600872.1"/>
    <property type="molecule type" value="Genomic_DNA"/>
</dbReference>
<dbReference type="InterPro" id="IPR011051">
    <property type="entry name" value="RmlC_Cupin_sf"/>
</dbReference>
<evidence type="ECO:0000259" key="1">
    <source>
        <dbReference type="Pfam" id="PF07883"/>
    </source>
</evidence>
<gene>
    <name evidence="2" type="ORF">GCM10023195_01430</name>
</gene>
<dbReference type="PANTHER" id="PTHR36440">
    <property type="entry name" value="PUTATIVE (AFU_ORTHOLOGUE AFUA_8G07350)-RELATED"/>
    <property type="match status" value="1"/>
</dbReference>
<evidence type="ECO:0000313" key="2">
    <source>
        <dbReference type="EMBL" id="GAA4600872.1"/>
    </source>
</evidence>
<dbReference type="InterPro" id="IPR013096">
    <property type="entry name" value="Cupin_2"/>
</dbReference>
<accession>A0ABP8TB24</accession>
<protein>
    <submittedName>
        <fullName evidence="2">Cupin domain-containing protein</fullName>
    </submittedName>
</protein>
<dbReference type="SUPFAM" id="SSF51182">
    <property type="entry name" value="RmlC-like cupins"/>
    <property type="match status" value="1"/>
</dbReference>
<dbReference type="InterPro" id="IPR014710">
    <property type="entry name" value="RmlC-like_jellyroll"/>
</dbReference>
<organism evidence="2 3">
    <name type="scientific">Actinoallomurus liliacearum</name>
    <dbReference type="NCBI Taxonomy" id="1080073"/>
    <lineage>
        <taxon>Bacteria</taxon>
        <taxon>Bacillati</taxon>
        <taxon>Actinomycetota</taxon>
        <taxon>Actinomycetes</taxon>
        <taxon>Streptosporangiales</taxon>
        <taxon>Thermomonosporaceae</taxon>
        <taxon>Actinoallomurus</taxon>
    </lineage>
</organism>
<name>A0ABP8TB24_9ACTN</name>
<feature type="domain" description="Cupin type-2" evidence="1">
    <location>
        <begin position="45"/>
        <end position="112"/>
    </location>
</feature>
<evidence type="ECO:0000313" key="3">
    <source>
        <dbReference type="Proteomes" id="UP001500212"/>
    </source>
</evidence>